<feature type="chain" id="PRO_5018281410" description="Ubiquitin 3 binding protein But2 C-terminal domain-containing protein" evidence="1">
    <location>
        <begin position="25"/>
        <end position="229"/>
    </location>
</feature>
<evidence type="ECO:0000313" key="3">
    <source>
        <dbReference type="Proteomes" id="UP000275078"/>
    </source>
</evidence>
<protein>
    <recommendedName>
        <fullName evidence="4">Ubiquitin 3 binding protein But2 C-terminal domain-containing protein</fullName>
    </recommendedName>
</protein>
<dbReference type="InterPro" id="IPR025649">
    <property type="entry name" value="DUF4360"/>
</dbReference>
<evidence type="ECO:0000313" key="2">
    <source>
        <dbReference type="EMBL" id="RPA87852.1"/>
    </source>
</evidence>
<organism evidence="2 3">
    <name type="scientific">Ascobolus immersus RN42</name>
    <dbReference type="NCBI Taxonomy" id="1160509"/>
    <lineage>
        <taxon>Eukaryota</taxon>
        <taxon>Fungi</taxon>
        <taxon>Dikarya</taxon>
        <taxon>Ascomycota</taxon>
        <taxon>Pezizomycotina</taxon>
        <taxon>Pezizomycetes</taxon>
        <taxon>Pezizales</taxon>
        <taxon>Ascobolaceae</taxon>
        <taxon>Ascobolus</taxon>
    </lineage>
</organism>
<dbReference type="Proteomes" id="UP000275078">
    <property type="component" value="Unassembled WGS sequence"/>
</dbReference>
<accession>A0A3N4INV8</accession>
<keyword evidence="1" id="KW-0732">Signal</keyword>
<dbReference type="Pfam" id="PF14273">
    <property type="entry name" value="DUF4360"/>
    <property type="match status" value="1"/>
</dbReference>
<dbReference type="EMBL" id="ML119646">
    <property type="protein sequence ID" value="RPA87852.1"/>
    <property type="molecule type" value="Genomic_DNA"/>
</dbReference>
<evidence type="ECO:0000256" key="1">
    <source>
        <dbReference type="SAM" id="SignalP"/>
    </source>
</evidence>
<feature type="signal peptide" evidence="1">
    <location>
        <begin position="1"/>
        <end position="24"/>
    </location>
</feature>
<evidence type="ECO:0008006" key="4">
    <source>
        <dbReference type="Google" id="ProtNLM"/>
    </source>
</evidence>
<sequence length="229" mass="24470">MHFPQSTLFLSSLLLLISASPTAASPPSKSKSPLTKLVTLSKITHTGTYCPPESSTVDVTYHPTTGLSFAISNPPEFQHLTNNVYETRITRDCTITFTVRHPPTHRFALGGTLSASAGVELQDNYMGASFTGEATLGGKSVNATTSLEGPLSGDVRETVKLGSVEGDRCQRGHAVSRFVEEEVKVRFEVGLTGKASGKYGIISSKPGNGGEKGWLGELTWRECVPKIKA</sequence>
<gene>
    <name evidence="2" type="ORF">BJ508DRAFT_410531</name>
</gene>
<proteinExistence type="predicted"/>
<dbReference type="AlphaFoldDB" id="A0A3N4INV8"/>
<keyword evidence="3" id="KW-1185">Reference proteome</keyword>
<reference evidence="2 3" key="1">
    <citation type="journal article" date="2018" name="Nat. Ecol. Evol.">
        <title>Pezizomycetes genomes reveal the molecular basis of ectomycorrhizal truffle lifestyle.</title>
        <authorList>
            <person name="Murat C."/>
            <person name="Payen T."/>
            <person name="Noel B."/>
            <person name="Kuo A."/>
            <person name="Morin E."/>
            <person name="Chen J."/>
            <person name="Kohler A."/>
            <person name="Krizsan K."/>
            <person name="Balestrini R."/>
            <person name="Da Silva C."/>
            <person name="Montanini B."/>
            <person name="Hainaut M."/>
            <person name="Levati E."/>
            <person name="Barry K.W."/>
            <person name="Belfiori B."/>
            <person name="Cichocki N."/>
            <person name="Clum A."/>
            <person name="Dockter R.B."/>
            <person name="Fauchery L."/>
            <person name="Guy J."/>
            <person name="Iotti M."/>
            <person name="Le Tacon F."/>
            <person name="Lindquist E.A."/>
            <person name="Lipzen A."/>
            <person name="Malagnac F."/>
            <person name="Mello A."/>
            <person name="Molinier V."/>
            <person name="Miyauchi S."/>
            <person name="Poulain J."/>
            <person name="Riccioni C."/>
            <person name="Rubini A."/>
            <person name="Sitrit Y."/>
            <person name="Splivallo R."/>
            <person name="Traeger S."/>
            <person name="Wang M."/>
            <person name="Zifcakova L."/>
            <person name="Wipf D."/>
            <person name="Zambonelli A."/>
            <person name="Paolocci F."/>
            <person name="Nowrousian M."/>
            <person name="Ottonello S."/>
            <person name="Baldrian P."/>
            <person name="Spatafora J.W."/>
            <person name="Henrissat B."/>
            <person name="Nagy L.G."/>
            <person name="Aury J.M."/>
            <person name="Wincker P."/>
            <person name="Grigoriev I.V."/>
            <person name="Bonfante P."/>
            <person name="Martin F.M."/>
        </authorList>
    </citation>
    <scope>NUCLEOTIDE SEQUENCE [LARGE SCALE GENOMIC DNA]</scope>
    <source>
        <strain evidence="2 3">RN42</strain>
    </source>
</reference>
<name>A0A3N4INV8_ASCIM</name>